<accession>A0A2A2ME30</accession>
<evidence type="ECO:0000256" key="1">
    <source>
        <dbReference type="ARBA" id="ARBA00022801"/>
    </source>
</evidence>
<dbReference type="GeneID" id="69639895"/>
<gene>
    <name evidence="3" type="ORF">CJD50_10210</name>
</gene>
<protein>
    <recommendedName>
        <fullName evidence="2">RNA 2',3'-cyclic phosphodiesterase</fullName>
        <shortName evidence="2">RNA 2',3'-CPDase</shortName>
        <ecNumber evidence="2">3.1.4.58</ecNumber>
    </recommendedName>
</protein>
<dbReference type="NCBIfam" id="TIGR02258">
    <property type="entry name" value="2_5_ligase"/>
    <property type="match status" value="1"/>
</dbReference>
<evidence type="ECO:0000313" key="3">
    <source>
        <dbReference type="EMBL" id="PAV96809.1"/>
    </source>
</evidence>
<comment type="similarity">
    <text evidence="2">Belongs to the 2H phosphoesterase superfamily. ThpR family.</text>
</comment>
<dbReference type="Proteomes" id="UP000218796">
    <property type="component" value="Unassembled WGS sequence"/>
</dbReference>
<dbReference type="InterPro" id="IPR009097">
    <property type="entry name" value="Cyclic_Pdiesterase"/>
</dbReference>
<dbReference type="PANTHER" id="PTHR35561:SF1">
    <property type="entry name" value="RNA 2',3'-CYCLIC PHOSPHODIESTERASE"/>
    <property type="match status" value="1"/>
</dbReference>
<dbReference type="PANTHER" id="PTHR35561">
    <property type="entry name" value="RNA 2',3'-CYCLIC PHOSPHODIESTERASE"/>
    <property type="match status" value="1"/>
</dbReference>
<keyword evidence="1 2" id="KW-0378">Hydrolase</keyword>
<dbReference type="KEGG" id="hpar:AL518_08700"/>
<dbReference type="Gene3D" id="3.90.1140.10">
    <property type="entry name" value="Cyclic phosphodiesterase"/>
    <property type="match status" value="1"/>
</dbReference>
<dbReference type="RefSeq" id="WP_008814559.1">
    <property type="nucleotide sequence ID" value="NZ_CALECD010000080.1"/>
</dbReference>
<comment type="function">
    <text evidence="2">Hydrolyzes RNA 2',3'-cyclic phosphodiester to an RNA 2'-phosphomonoester.</text>
</comment>
<dbReference type="EMBL" id="NQMS01000003">
    <property type="protein sequence ID" value="PAV96809.1"/>
    <property type="molecule type" value="Genomic_DNA"/>
</dbReference>
<dbReference type="Pfam" id="PF13563">
    <property type="entry name" value="2_5_RNA_ligase2"/>
    <property type="match status" value="1"/>
</dbReference>
<dbReference type="AlphaFoldDB" id="A0A2A2ME30"/>
<comment type="catalytic activity">
    <reaction evidence="2">
        <text>a 3'-end 2',3'-cyclophospho-ribonucleotide-RNA + H2O = a 3'-end 2'-phospho-ribonucleotide-RNA + H(+)</text>
        <dbReference type="Rhea" id="RHEA:11828"/>
        <dbReference type="Rhea" id="RHEA-COMP:10464"/>
        <dbReference type="Rhea" id="RHEA-COMP:17353"/>
        <dbReference type="ChEBI" id="CHEBI:15377"/>
        <dbReference type="ChEBI" id="CHEBI:15378"/>
        <dbReference type="ChEBI" id="CHEBI:83064"/>
        <dbReference type="ChEBI" id="CHEBI:173113"/>
        <dbReference type="EC" id="3.1.4.58"/>
    </reaction>
</comment>
<comment type="caution">
    <text evidence="3">The sequence shown here is derived from an EMBL/GenBank/DDBJ whole genome shotgun (WGS) entry which is preliminary data.</text>
</comment>
<feature type="active site" description="Proton donor" evidence="2">
    <location>
        <position position="43"/>
    </location>
</feature>
<dbReference type="InterPro" id="IPR004175">
    <property type="entry name" value="RNA_CPDase"/>
</dbReference>
<sequence length="186" mass="20814">MSDTRRLFFALPLPPKTQRALVKWRAEQFPPEAGRPIAAANLHITLAFLGEVSEQKSLALQNMASRIKQPAFSLDLDDAGHWPGAGVVWLGSRRAPRGLLQLAELLRSQAARSGCYQSPFPFHPHVTLLRGATKTVAIPPSGFHWPVAFEHFALYSSEFRRGRTRYDQIACWPLITQTKRGSELSE</sequence>
<dbReference type="GO" id="GO:0004113">
    <property type="term" value="F:2',3'-cyclic-nucleotide 3'-phosphodiesterase activity"/>
    <property type="evidence" value="ECO:0007669"/>
    <property type="project" value="InterPro"/>
</dbReference>
<reference evidence="3 4" key="1">
    <citation type="submission" date="2017-08" db="EMBL/GenBank/DDBJ databases">
        <title>Draft Genome Sequence of Hafnia alvei CITHA-6 Isolated from Raw Bovine Milk.</title>
        <authorList>
            <person name="Culligan E.P."/>
            <person name="Mcsweeney A."/>
            <person name="O'Doherty C."/>
            <person name="Gleeson E."/>
            <person name="O'Riordan D."/>
            <person name="Sleator R.D."/>
        </authorList>
    </citation>
    <scope>NUCLEOTIDE SEQUENCE [LARGE SCALE GENOMIC DNA]</scope>
    <source>
        <strain evidence="3 4">CITHA-6</strain>
    </source>
</reference>
<organism evidence="3 4">
    <name type="scientific">Hafnia paralvei</name>
    <dbReference type="NCBI Taxonomy" id="546367"/>
    <lineage>
        <taxon>Bacteria</taxon>
        <taxon>Pseudomonadati</taxon>
        <taxon>Pseudomonadota</taxon>
        <taxon>Gammaproteobacteria</taxon>
        <taxon>Enterobacterales</taxon>
        <taxon>Hafniaceae</taxon>
        <taxon>Hafnia</taxon>
    </lineage>
</organism>
<evidence type="ECO:0000313" key="4">
    <source>
        <dbReference type="Proteomes" id="UP000218796"/>
    </source>
</evidence>
<dbReference type="EC" id="3.1.4.58" evidence="2"/>
<dbReference type="NCBIfam" id="NF011704">
    <property type="entry name" value="PRK15124.1"/>
    <property type="match status" value="1"/>
</dbReference>
<name>A0A2A2ME30_9GAMM</name>
<dbReference type="GO" id="GO:0008664">
    <property type="term" value="F:RNA 2',3'-cyclic 3'-phosphodiesterase activity"/>
    <property type="evidence" value="ECO:0007669"/>
    <property type="project" value="UniProtKB-EC"/>
</dbReference>
<proteinExistence type="inferred from homology"/>
<feature type="short sequence motif" description="HXTX 2" evidence="2">
    <location>
        <begin position="125"/>
        <end position="128"/>
    </location>
</feature>
<dbReference type="OrthoDB" id="7061261at2"/>
<dbReference type="HAMAP" id="MF_01940">
    <property type="entry name" value="RNA_CPDase"/>
    <property type="match status" value="1"/>
</dbReference>
<feature type="short sequence motif" description="HXTX 1" evidence="2">
    <location>
        <begin position="43"/>
        <end position="46"/>
    </location>
</feature>
<keyword evidence="4" id="KW-1185">Reference proteome</keyword>
<dbReference type="SUPFAM" id="SSF55144">
    <property type="entry name" value="LigT-like"/>
    <property type="match status" value="1"/>
</dbReference>
<evidence type="ECO:0000256" key="2">
    <source>
        <dbReference type="HAMAP-Rule" id="MF_01940"/>
    </source>
</evidence>
<feature type="active site" description="Proton acceptor" evidence="2">
    <location>
        <position position="125"/>
    </location>
</feature>